<evidence type="ECO:0000256" key="6">
    <source>
        <dbReference type="ARBA" id="ARBA00022692"/>
    </source>
</evidence>
<sequence>MAVNDLTSPLLSPRSSDQPQAVITIRDDEDSESSDHSPSNRQSTLLANTHHWNYNHSQVNNEKVTVISTNPYDFLGSGKYSVPTPTTVDPFRNGTPFISGFYEVIKTILCLPIALARLVLFGACLAVGYVATRIALEGWKDKQNPMPKWRSRIMWVTRFCARFVLFSFGYQWIRRKGKPAPREIAPIVVSNHVSYIEPIFYFYELFPTIVASESHDSTPFVGTIIRAMQVIYVNRFSSASRKNAVNEIKRRVACDNFPRVLLFPEGTTTNGKVLMSFQLGAFIPGHPVQPIIVRYPHVHFDQSWGLISLAKLMFRMFTQFHNFMEVEYLPVVVPPDHKIQSPVHFAERTGQAMASALNVVQTSHSYGDLMLLMKAAELQQERPWSYMVEMARIESLFQISSLEAVDFLDKFISMKPDTRGCVKLHDFLRVLRLKACKLSEEIFGFLDVAKNGSITFKQFLFGVAHVMKQPLFKQACELAFAECDVRGDNYCMKEELADILRQAIPDLNEDEVHGLFDLFDTDNDGRISRDDFLCCLRKNPLLIALFSPRLLQKDFPIAGDGMVEEIV</sequence>
<dbReference type="CDD" id="cd07991">
    <property type="entry name" value="LPLAT_LPCAT1-like"/>
    <property type="match status" value="1"/>
</dbReference>
<organism evidence="16 17">
    <name type="scientific">Hibiscus sabdariffa</name>
    <name type="common">roselle</name>
    <dbReference type="NCBI Taxonomy" id="183260"/>
    <lineage>
        <taxon>Eukaryota</taxon>
        <taxon>Viridiplantae</taxon>
        <taxon>Streptophyta</taxon>
        <taxon>Embryophyta</taxon>
        <taxon>Tracheophyta</taxon>
        <taxon>Spermatophyta</taxon>
        <taxon>Magnoliopsida</taxon>
        <taxon>eudicotyledons</taxon>
        <taxon>Gunneridae</taxon>
        <taxon>Pentapetalae</taxon>
        <taxon>rosids</taxon>
        <taxon>malvids</taxon>
        <taxon>Malvales</taxon>
        <taxon>Malvaceae</taxon>
        <taxon>Malvoideae</taxon>
        <taxon>Hibiscus</taxon>
    </lineage>
</organism>
<dbReference type="SMART" id="SM00563">
    <property type="entry name" value="PlsC"/>
    <property type="match status" value="1"/>
</dbReference>
<dbReference type="InterPro" id="IPR045252">
    <property type="entry name" value="LPCAT1-like"/>
</dbReference>
<evidence type="ECO:0000256" key="1">
    <source>
        <dbReference type="ARBA" id="ARBA00004370"/>
    </source>
</evidence>
<keyword evidence="5" id="KW-0808">Transferase</keyword>
<dbReference type="CDD" id="cd00051">
    <property type="entry name" value="EFh"/>
    <property type="match status" value="1"/>
</dbReference>
<comment type="pathway">
    <text evidence="2">Lipid metabolism; phospholipid metabolism.</text>
</comment>
<dbReference type="PROSITE" id="PS00018">
    <property type="entry name" value="EF_HAND_1"/>
    <property type="match status" value="1"/>
</dbReference>
<dbReference type="PANTHER" id="PTHR23063">
    <property type="entry name" value="PHOSPHOLIPID ACYLTRANSFERASE"/>
    <property type="match status" value="1"/>
</dbReference>
<dbReference type="SUPFAM" id="SSF69593">
    <property type="entry name" value="Glycerol-3-phosphate (1)-acyltransferase"/>
    <property type="match status" value="1"/>
</dbReference>
<keyword evidence="11" id="KW-0594">Phospholipid biosynthesis</keyword>
<evidence type="ECO:0000256" key="14">
    <source>
        <dbReference type="SAM" id="MobiDB-lite"/>
    </source>
</evidence>
<evidence type="ECO:0000313" key="16">
    <source>
        <dbReference type="EMBL" id="KAK8974302.1"/>
    </source>
</evidence>
<protein>
    <recommendedName>
        <fullName evidence="15">EF-hand domain-containing protein</fullName>
    </recommendedName>
</protein>
<accession>A0ABR2NDR3</accession>
<keyword evidence="13" id="KW-0012">Acyltransferase</keyword>
<evidence type="ECO:0000256" key="12">
    <source>
        <dbReference type="ARBA" id="ARBA00023264"/>
    </source>
</evidence>
<feature type="domain" description="EF-hand" evidence="15">
    <location>
        <begin position="507"/>
        <end position="542"/>
    </location>
</feature>
<dbReference type="SUPFAM" id="SSF47473">
    <property type="entry name" value="EF-hand"/>
    <property type="match status" value="1"/>
</dbReference>
<name>A0ABR2NDR3_9ROSI</name>
<evidence type="ECO:0000256" key="9">
    <source>
        <dbReference type="ARBA" id="ARBA00023098"/>
    </source>
</evidence>
<dbReference type="EMBL" id="JBBPBN010000171">
    <property type="protein sequence ID" value="KAK8974302.1"/>
    <property type="molecule type" value="Genomic_DNA"/>
</dbReference>
<keyword evidence="6" id="KW-0812">Transmembrane</keyword>
<keyword evidence="9" id="KW-0443">Lipid metabolism</keyword>
<dbReference type="InterPro" id="IPR002123">
    <property type="entry name" value="Plipid/glycerol_acylTrfase"/>
</dbReference>
<gene>
    <name evidence="16" type="ORF">V6N11_034668</name>
</gene>
<dbReference type="InterPro" id="IPR002048">
    <property type="entry name" value="EF_hand_dom"/>
</dbReference>
<evidence type="ECO:0000313" key="17">
    <source>
        <dbReference type="Proteomes" id="UP001396334"/>
    </source>
</evidence>
<dbReference type="Gene3D" id="1.10.238.10">
    <property type="entry name" value="EF-hand"/>
    <property type="match status" value="1"/>
</dbReference>
<keyword evidence="12" id="KW-1208">Phospholipid metabolism</keyword>
<evidence type="ECO:0000256" key="5">
    <source>
        <dbReference type="ARBA" id="ARBA00022679"/>
    </source>
</evidence>
<evidence type="ECO:0000256" key="7">
    <source>
        <dbReference type="ARBA" id="ARBA00022837"/>
    </source>
</evidence>
<feature type="compositionally biased region" description="Polar residues" evidence="14">
    <location>
        <begin position="1"/>
        <end position="21"/>
    </location>
</feature>
<keyword evidence="8" id="KW-1133">Transmembrane helix</keyword>
<dbReference type="Proteomes" id="UP001396334">
    <property type="component" value="Unassembled WGS sequence"/>
</dbReference>
<evidence type="ECO:0000256" key="10">
    <source>
        <dbReference type="ARBA" id="ARBA00023136"/>
    </source>
</evidence>
<keyword evidence="17" id="KW-1185">Reference proteome</keyword>
<comment type="similarity">
    <text evidence="3">Belongs to the 1-acyl-sn-glycerol-3-phosphate acyltransferase family.</text>
</comment>
<evidence type="ECO:0000256" key="13">
    <source>
        <dbReference type="ARBA" id="ARBA00023315"/>
    </source>
</evidence>
<dbReference type="Pfam" id="PF13499">
    <property type="entry name" value="EF-hand_7"/>
    <property type="match status" value="1"/>
</dbReference>
<dbReference type="InterPro" id="IPR011992">
    <property type="entry name" value="EF-hand-dom_pair"/>
</dbReference>
<keyword evidence="4" id="KW-0444">Lipid biosynthesis</keyword>
<keyword evidence="7" id="KW-0106">Calcium</keyword>
<dbReference type="Pfam" id="PF01553">
    <property type="entry name" value="Acyltransferase"/>
    <property type="match status" value="1"/>
</dbReference>
<comment type="caution">
    <text evidence="16">The sequence shown here is derived from an EMBL/GenBank/DDBJ whole genome shotgun (WGS) entry which is preliminary data.</text>
</comment>
<evidence type="ECO:0000256" key="8">
    <source>
        <dbReference type="ARBA" id="ARBA00022989"/>
    </source>
</evidence>
<proteinExistence type="inferred from homology"/>
<dbReference type="SMART" id="SM00054">
    <property type="entry name" value="EFh"/>
    <property type="match status" value="3"/>
</dbReference>
<reference evidence="16 17" key="1">
    <citation type="journal article" date="2024" name="G3 (Bethesda)">
        <title>Genome assembly of Hibiscus sabdariffa L. provides insights into metabolisms of medicinal natural products.</title>
        <authorList>
            <person name="Kim T."/>
        </authorList>
    </citation>
    <scope>NUCLEOTIDE SEQUENCE [LARGE SCALE GENOMIC DNA]</scope>
    <source>
        <strain evidence="16">TK-2024</strain>
        <tissue evidence="16">Old leaves</tissue>
    </source>
</reference>
<feature type="region of interest" description="Disordered" evidence="14">
    <location>
        <begin position="1"/>
        <end position="42"/>
    </location>
</feature>
<evidence type="ECO:0000259" key="15">
    <source>
        <dbReference type="PROSITE" id="PS50222"/>
    </source>
</evidence>
<evidence type="ECO:0000256" key="4">
    <source>
        <dbReference type="ARBA" id="ARBA00022516"/>
    </source>
</evidence>
<keyword evidence="10" id="KW-0472">Membrane</keyword>
<evidence type="ECO:0000256" key="3">
    <source>
        <dbReference type="ARBA" id="ARBA00008655"/>
    </source>
</evidence>
<evidence type="ECO:0000256" key="2">
    <source>
        <dbReference type="ARBA" id="ARBA00005074"/>
    </source>
</evidence>
<dbReference type="PANTHER" id="PTHR23063:SF52">
    <property type="entry name" value="LYSOPHOSPHATIDYLCHOLINE ACYLTRANSFERASE"/>
    <property type="match status" value="1"/>
</dbReference>
<comment type="subcellular location">
    <subcellularLocation>
        <location evidence="1">Membrane</location>
    </subcellularLocation>
</comment>
<dbReference type="PROSITE" id="PS50222">
    <property type="entry name" value="EF_HAND_2"/>
    <property type="match status" value="1"/>
</dbReference>
<evidence type="ECO:0000256" key="11">
    <source>
        <dbReference type="ARBA" id="ARBA00023209"/>
    </source>
</evidence>
<dbReference type="InterPro" id="IPR018247">
    <property type="entry name" value="EF_Hand_1_Ca_BS"/>
</dbReference>